<dbReference type="Proteomes" id="UP001470230">
    <property type="component" value="Unassembled WGS sequence"/>
</dbReference>
<protein>
    <submittedName>
        <fullName evidence="2">Uncharacterized protein</fullName>
    </submittedName>
</protein>
<organism evidence="2 3">
    <name type="scientific">Tritrichomonas musculus</name>
    <dbReference type="NCBI Taxonomy" id="1915356"/>
    <lineage>
        <taxon>Eukaryota</taxon>
        <taxon>Metamonada</taxon>
        <taxon>Parabasalia</taxon>
        <taxon>Tritrichomonadida</taxon>
        <taxon>Tritrichomonadidae</taxon>
        <taxon>Tritrichomonas</taxon>
    </lineage>
</organism>
<sequence length="308" mass="36058">MSERQINIFPYAFNLASLIIAGNQTNPLIKDFLKQFPISSNDQANNQSLSTDKINNFAGIEAQLDEDKDIKGITSRIDEISNQRGDDLYKELKDYPVKRVNSREQELNEILKEERKKRIEQQTLKEQQIQKRKDQFKHVNPEDLQKMEQEHNEKVKSIYQSQYVKELQKPKISQKEVAQSNRNALVDYGKEITKNNKDTISKKPKKLIKKPEKQEKLPPPFATDLNDWNQRISSEIKELSTLRENISTVEKFEVNLDSLYRQITDSSLNGTDIKGPDYHMQFAMLFQKLENAEQKIKELEEKTDEVIK</sequence>
<evidence type="ECO:0000313" key="2">
    <source>
        <dbReference type="EMBL" id="KAK8852378.1"/>
    </source>
</evidence>
<name>A0ABR2HTF0_9EUKA</name>
<comment type="caution">
    <text evidence="2">The sequence shown here is derived from an EMBL/GenBank/DDBJ whole genome shotgun (WGS) entry which is preliminary data.</text>
</comment>
<feature type="region of interest" description="Disordered" evidence="1">
    <location>
        <begin position="204"/>
        <end position="226"/>
    </location>
</feature>
<proteinExistence type="predicted"/>
<evidence type="ECO:0000313" key="3">
    <source>
        <dbReference type="Proteomes" id="UP001470230"/>
    </source>
</evidence>
<dbReference type="EMBL" id="JAPFFF010000023">
    <property type="protein sequence ID" value="KAK8852378.1"/>
    <property type="molecule type" value="Genomic_DNA"/>
</dbReference>
<gene>
    <name evidence="2" type="ORF">M9Y10_017352</name>
</gene>
<keyword evidence="3" id="KW-1185">Reference proteome</keyword>
<evidence type="ECO:0000256" key="1">
    <source>
        <dbReference type="SAM" id="MobiDB-lite"/>
    </source>
</evidence>
<reference evidence="2 3" key="1">
    <citation type="submission" date="2024-04" db="EMBL/GenBank/DDBJ databases">
        <title>Tritrichomonas musculus Genome.</title>
        <authorList>
            <person name="Alves-Ferreira E."/>
            <person name="Grigg M."/>
            <person name="Lorenzi H."/>
            <person name="Galac M."/>
        </authorList>
    </citation>
    <scope>NUCLEOTIDE SEQUENCE [LARGE SCALE GENOMIC DNA]</scope>
    <source>
        <strain evidence="2 3">EAF2021</strain>
    </source>
</reference>
<accession>A0ABR2HTF0</accession>